<dbReference type="HOGENOM" id="CLU_073887_0_0_1"/>
<evidence type="ECO:0000313" key="10">
    <source>
        <dbReference type="Proteomes" id="UP000053257"/>
    </source>
</evidence>
<dbReference type="GO" id="GO:0000977">
    <property type="term" value="F:RNA polymerase II transcription regulatory region sequence-specific DNA binding"/>
    <property type="evidence" value="ECO:0007669"/>
    <property type="project" value="TreeGrafter"/>
</dbReference>
<evidence type="ECO:0000259" key="8">
    <source>
        <dbReference type="PROSITE" id="PS50217"/>
    </source>
</evidence>
<feature type="compositionally biased region" description="Pro residues" evidence="7">
    <location>
        <begin position="17"/>
        <end position="26"/>
    </location>
</feature>
<dbReference type="SMART" id="SM00338">
    <property type="entry name" value="BRLZ"/>
    <property type="match status" value="1"/>
</dbReference>
<dbReference type="EMBL" id="KN840516">
    <property type="protein sequence ID" value="KIP06511.1"/>
    <property type="molecule type" value="Genomic_DNA"/>
</dbReference>
<dbReference type="PANTHER" id="PTHR46542:SF1">
    <property type="entry name" value="X-BOX BINDING PROTEIN 1"/>
    <property type="match status" value="1"/>
</dbReference>
<evidence type="ECO:0000256" key="7">
    <source>
        <dbReference type="SAM" id="MobiDB-lite"/>
    </source>
</evidence>
<name>A0A0C3RXE3_PHLG1</name>
<dbReference type="SUPFAM" id="SSF57959">
    <property type="entry name" value="Leucine zipper domain"/>
    <property type="match status" value="1"/>
</dbReference>
<dbReference type="PANTHER" id="PTHR46542">
    <property type="entry name" value="X-BOX BINDING PROTEIN 1"/>
    <property type="match status" value="1"/>
</dbReference>
<feature type="compositionally biased region" description="Basic and acidic residues" evidence="7">
    <location>
        <begin position="40"/>
        <end position="50"/>
    </location>
</feature>
<keyword evidence="1" id="KW-0832">Ubl conjugation</keyword>
<protein>
    <recommendedName>
        <fullName evidence="6">X-box-binding protein 1</fullName>
    </recommendedName>
</protein>
<feature type="region of interest" description="Disordered" evidence="7">
    <location>
        <begin position="1"/>
        <end position="69"/>
    </location>
</feature>
<keyword evidence="2" id="KW-0805">Transcription regulation</keyword>
<gene>
    <name evidence="9" type="ORF">PHLGIDRAFT_19422</name>
</gene>
<dbReference type="AlphaFoldDB" id="A0A0C3RXE3"/>
<dbReference type="GO" id="GO:0005634">
    <property type="term" value="C:nucleus"/>
    <property type="evidence" value="ECO:0007669"/>
    <property type="project" value="TreeGrafter"/>
</dbReference>
<dbReference type="CDD" id="cd14812">
    <property type="entry name" value="bZIP_u3"/>
    <property type="match status" value="1"/>
</dbReference>
<evidence type="ECO:0000256" key="2">
    <source>
        <dbReference type="ARBA" id="ARBA00023015"/>
    </source>
</evidence>
<evidence type="ECO:0000256" key="3">
    <source>
        <dbReference type="ARBA" id="ARBA00023125"/>
    </source>
</evidence>
<dbReference type="PROSITE" id="PS50217">
    <property type="entry name" value="BZIP"/>
    <property type="match status" value="1"/>
</dbReference>
<evidence type="ECO:0000256" key="5">
    <source>
        <dbReference type="ARBA" id="ARBA00023242"/>
    </source>
</evidence>
<accession>A0A0C3RXE3</accession>
<keyword evidence="3" id="KW-0238">DNA-binding</keyword>
<keyword evidence="4" id="KW-0804">Transcription</keyword>
<proteinExistence type="predicted"/>
<dbReference type="InterPro" id="IPR046347">
    <property type="entry name" value="bZIP_sf"/>
</dbReference>
<sequence>MKRSADSAFDVESLPGTPGPSYPSPSPTDASECPPRKRSRSEITPEERREARAHRNRIAAQNSRDRRKAQFNCLERRVAELEEENRQLRAGMGAPAPSHVHEQASQERQRELAREKENQELRERIKTLENGWDAVVKALAASGLPFAVPTPLSTTEQPATVSSQPPVVPLAQAYPLSPAPSTPSSSCFEFDEFESTRHLARVATTDAPLLSSVPQQRVDSLQINLSSSSPFPRHRHLPQRQRRSRPTRCHWTRVPWTTSSAKFSRRRLSCHLLHYLSALSKSPPNLQPRPPRRRE</sequence>
<dbReference type="Gene3D" id="1.20.5.170">
    <property type="match status" value="1"/>
</dbReference>
<dbReference type="PROSITE" id="PS00036">
    <property type="entry name" value="BZIP_BASIC"/>
    <property type="match status" value="1"/>
</dbReference>
<keyword evidence="10" id="KW-1185">Reference proteome</keyword>
<evidence type="ECO:0000313" key="9">
    <source>
        <dbReference type="EMBL" id="KIP06511.1"/>
    </source>
</evidence>
<dbReference type="GO" id="GO:0000981">
    <property type="term" value="F:DNA-binding transcription factor activity, RNA polymerase II-specific"/>
    <property type="evidence" value="ECO:0007669"/>
    <property type="project" value="TreeGrafter"/>
</dbReference>
<reference evidence="9 10" key="1">
    <citation type="journal article" date="2014" name="PLoS Genet.">
        <title>Analysis of the Phlebiopsis gigantea genome, transcriptome and secretome provides insight into its pioneer colonization strategies of wood.</title>
        <authorList>
            <person name="Hori C."/>
            <person name="Ishida T."/>
            <person name="Igarashi K."/>
            <person name="Samejima M."/>
            <person name="Suzuki H."/>
            <person name="Master E."/>
            <person name="Ferreira P."/>
            <person name="Ruiz-Duenas F.J."/>
            <person name="Held B."/>
            <person name="Canessa P."/>
            <person name="Larrondo L.F."/>
            <person name="Schmoll M."/>
            <person name="Druzhinina I.S."/>
            <person name="Kubicek C.P."/>
            <person name="Gaskell J.A."/>
            <person name="Kersten P."/>
            <person name="St John F."/>
            <person name="Glasner J."/>
            <person name="Sabat G."/>
            <person name="Splinter BonDurant S."/>
            <person name="Syed K."/>
            <person name="Yadav J."/>
            <person name="Mgbeahuruike A.C."/>
            <person name="Kovalchuk A."/>
            <person name="Asiegbu F.O."/>
            <person name="Lackner G."/>
            <person name="Hoffmeister D."/>
            <person name="Rencoret J."/>
            <person name="Gutierrez A."/>
            <person name="Sun H."/>
            <person name="Lindquist E."/>
            <person name="Barry K."/>
            <person name="Riley R."/>
            <person name="Grigoriev I.V."/>
            <person name="Henrissat B."/>
            <person name="Kues U."/>
            <person name="Berka R.M."/>
            <person name="Martinez A.T."/>
            <person name="Covert S.F."/>
            <person name="Blanchette R.A."/>
            <person name="Cullen D."/>
        </authorList>
    </citation>
    <scope>NUCLEOTIDE SEQUENCE [LARGE SCALE GENOMIC DNA]</scope>
    <source>
        <strain evidence="9 10">11061_1 CR5-6</strain>
    </source>
</reference>
<feature type="compositionally biased region" description="Basic and acidic residues" evidence="7">
    <location>
        <begin position="99"/>
        <end position="118"/>
    </location>
</feature>
<dbReference type="Proteomes" id="UP000053257">
    <property type="component" value="Unassembled WGS sequence"/>
</dbReference>
<evidence type="ECO:0000256" key="1">
    <source>
        <dbReference type="ARBA" id="ARBA00022843"/>
    </source>
</evidence>
<feature type="region of interest" description="Disordered" evidence="7">
    <location>
        <begin position="225"/>
        <end position="247"/>
    </location>
</feature>
<dbReference type="InterPro" id="IPR004827">
    <property type="entry name" value="bZIP"/>
</dbReference>
<dbReference type="OrthoDB" id="295274at2759"/>
<evidence type="ECO:0000256" key="6">
    <source>
        <dbReference type="ARBA" id="ARBA00040165"/>
    </source>
</evidence>
<dbReference type="STRING" id="745531.A0A0C3RXE3"/>
<feature type="region of interest" description="Disordered" evidence="7">
    <location>
        <begin position="92"/>
        <end position="118"/>
    </location>
</feature>
<organism evidence="9 10">
    <name type="scientific">Phlebiopsis gigantea (strain 11061_1 CR5-6)</name>
    <name type="common">White-rot fungus</name>
    <name type="synonym">Peniophora gigantea</name>
    <dbReference type="NCBI Taxonomy" id="745531"/>
    <lineage>
        <taxon>Eukaryota</taxon>
        <taxon>Fungi</taxon>
        <taxon>Dikarya</taxon>
        <taxon>Basidiomycota</taxon>
        <taxon>Agaricomycotina</taxon>
        <taxon>Agaricomycetes</taxon>
        <taxon>Polyporales</taxon>
        <taxon>Phanerochaetaceae</taxon>
        <taxon>Phlebiopsis</taxon>
    </lineage>
</organism>
<feature type="compositionally biased region" description="Basic residues" evidence="7">
    <location>
        <begin position="232"/>
        <end position="247"/>
    </location>
</feature>
<feature type="domain" description="BZIP" evidence="8">
    <location>
        <begin position="46"/>
        <end position="89"/>
    </location>
</feature>
<evidence type="ECO:0000256" key="4">
    <source>
        <dbReference type="ARBA" id="ARBA00023163"/>
    </source>
</evidence>
<dbReference type="InterPro" id="IPR052470">
    <property type="entry name" value="ER_Stress-Reg_TF"/>
</dbReference>
<keyword evidence="5" id="KW-0539">Nucleus</keyword>
<dbReference type="Pfam" id="PF00170">
    <property type="entry name" value="bZIP_1"/>
    <property type="match status" value="1"/>
</dbReference>